<keyword evidence="5" id="KW-1185">Reference proteome</keyword>
<evidence type="ECO:0000313" key="5">
    <source>
        <dbReference type="Proteomes" id="UP000559117"/>
    </source>
</evidence>
<dbReference type="PANTHER" id="PTHR33643:SF1">
    <property type="entry name" value="UREASE ACCESSORY PROTEIN D"/>
    <property type="match status" value="1"/>
</dbReference>
<dbReference type="HAMAP" id="MF_01384">
    <property type="entry name" value="UreD"/>
    <property type="match status" value="1"/>
</dbReference>
<comment type="function">
    <text evidence="3">Required for maturation of urease via the functional incorporation of the urease nickel metallocenter.</text>
</comment>
<dbReference type="Proteomes" id="UP000559117">
    <property type="component" value="Unassembled WGS sequence"/>
</dbReference>
<accession>A0A840UUA8</accession>
<sequence>MLNEKQSIASNAYGKTSYLNLKFIEQQHKTILDDAFFTAPFKIMKPFIAKKLAHFMILTASAGIMEGDCQKLNIELESGSAVELTAQSFEKIHKMNNGEAVRNTKITLDKDTILFYMPQPVIPFSQSAFTNKTDIYLTNQTARLFYSEILNCGRVARQEQFLYRKYCAPLKIYIDNIISYFENTRYIPQQQNLTSFGFYENYTHLATILIFNFAINNEFCANLHKIINENNRIDGGISCILNKHLCIKAFAHSAESLINFIDTVKNELDTQ</sequence>
<keyword evidence="2 3" id="KW-0143">Chaperone</keyword>
<name>A0A840UUA8_9FIRM</name>
<comment type="caution">
    <text evidence="4">The sequence shown here is derived from an EMBL/GenBank/DDBJ whole genome shotgun (WGS) entry which is preliminary data.</text>
</comment>
<comment type="subunit">
    <text evidence="3">UreD, UreF and UreG form a complex that acts as a GTP-hydrolysis-dependent molecular chaperone, activating the urease apoprotein by helping to assemble the nickel containing metallocenter of UreC. The UreE protein probably delivers the nickel.</text>
</comment>
<dbReference type="Pfam" id="PF01774">
    <property type="entry name" value="UreD"/>
    <property type="match status" value="1"/>
</dbReference>
<dbReference type="GO" id="GO:0016151">
    <property type="term" value="F:nickel cation binding"/>
    <property type="evidence" value="ECO:0007669"/>
    <property type="project" value="UniProtKB-UniRule"/>
</dbReference>
<dbReference type="AlphaFoldDB" id="A0A840UUA8"/>
<dbReference type="InterPro" id="IPR002669">
    <property type="entry name" value="UreD"/>
</dbReference>
<dbReference type="PANTHER" id="PTHR33643">
    <property type="entry name" value="UREASE ACCESSORY PROTEIN D"/>
    <property type="match status" value="1"/>
</dbReference>
<gene>
    <name evidence="3" type="primary">ureD</name>
    <name evidence="4" type="ORF">HNR32_001189</name>
</gene>
<reference evidence="4 5" key="1">
    <citation type="submission" date="2020-08" db="EMBL/GenBank/DDBJ databases">
        <title>Genomic Encyclopedia of Type Strains, Phase IV (KMG-IV): sequencing the most valuable type-strain genomes for metagenomic binning, comparative biology and taxonomic classification.</title>
        <authorList>
            <person name="Goeker M."/>
        </authorList>
    </citation>
    <scope>NUCLEOTIDE SEQUENCE [LARGE SCALE GENOMIC DNA]</scope>
    <source>
        <strain evidence="4 5">DSM 24661</strain>
    </source>
</reference>
<dbReference type="EMBL" id="JACHFH010000011">
    <property type="protein sequence ID" value="MBB5336045.1"/>
    <property type="molecule type" value="Genomic_DNA"/>
</dbReference>
<keyword evidence="3" id="KW-0963">Cytoplasm</keyword>
<protein>
    <recommendedName>
        <fullName evidence="3">Urease accessory protein UreD</fullName>
    </recommendedName>
</protein>
<evidence type="ECO:0000313" key="4">
    <source>
        <dbReference type="EMBL" id="MBB5336045.1"/>
    </source>
</evidence>
<evidence type="ECO:0000256" key="1">
    <source>
        <dbReference type="ARBA" id="ARBA00007177"/>
    </source>
</evidence>
<dbReference type="GO" id="GO:0005737">
    <property type="term" value="C:cytoplasm"/>
    <property type="evidence" value="ECO:0007669"/>
    <property type="project" value="UniProtKB-SubCell"/>
</dbReference>
<comment type="subcellular location">
    <subcellularLocation>
        <location evidence="3">Cytoplasm</location>
    </subcellularLocation>
</comment>
<evidence type="ECO:0000256" key="3">
    <source>
        <dbReference type="HAMAP-Rule" id="MF_01384"/>
    </source>
</evidence>
<evidence type="ECO:0000256" key="2">
    <source>
        <dbReference type="ARBA" id="ARBA00023186"/>
    </source>
</evidence>
<proteinExistence type="inferred from homology"/>
<keyword evidence="3" id="KW-0996">Nickel insertion</keyword>
<dbReference type="RefSeq" id="WP_183860615.1">
    <property type="nucleotide sequence ID" value="NZ_JACHFH010000011.1"/>
</dbReference>
<comment type="similarity">
    <text evidence="1 3">Belongs to the UreD family.</text>
</comment>
<organism evidence="4 5">
    <name type="scientific">Pectinatus brassicae</name>
    <dbReference type="NCBI Taxonomy" id="862415"/>
    <lineage>
        <taxon>Bacteria</taxon>
        <taxon>Bacillati</taxon>
        <taxon>Bacillota</taxon>
        <taxon>Negativicutes</taxon>
        <taxon>Selenomonadales</taxon>
        <taxon>Selenomonadaceae</taxon>
        <taxon>Pectinatus</taxon>
    </lineage>
</organism>